<keyword evidence="1" id="KW-1133">Transmembrane helix</keyword>
<dbReference type="RefSeq" id="XP_025430537.1">
    <property type="nucleotide sequence ID" value="XM_025578155.1"/>
</dbReference>
<dbReference type="SUPFAM" id="SSF81606">
    <property type="entry name" value="PP2C-like"/>
    <property type="match status" value="1"/>
</dbReference>
<gene>
    <name evidence="3" type="ORF">BP01DRAFT_392490</name>
</gene>
<dbReference type="Proteomes" id="UP000248349">
    <property type="component" value="Unassembled WGS sequence"/>
</dbReference>
<dbReference type="Gene3D" id="3.60.40.10">
    <property type="entry name" value="PPM-type phosphatase domain"/>
    <property type="match status" value="1"/>
</dbReference>
<name>A0A318ZAT7_9EURO</name>
<keyword evidence="4" id="KW-1185">Reference proteome</keyword>
<protein>
    <recommendedName>
        <fullName evidence="2">PPM-type phosphatase domain-containing protein</fullName>
    </recommendedName>
</protein>
<reference evidence="3 4" key="1">
    <citation type="submission" date="2016-12" db="EMBL/GenBank/DDBJ databases">
        <title>The genomes of Aspergillus section Nigri reveals drivers in fungal speciation.</title>
        <authorList>
            <consortium name="DOE Joint Genome Institute"/>
            <person name="Vesth T.C."/>
            <person name="Nybo J."/>
            <person name="Theobald S."/>
            <person name="Brandl J."/>
            <person name="Frisvad J.C."/>
            <person name="Nielsen K.F."/>
            <person name="Lyhne E.K."/>
            <person name="Kogle M.E."/>
            <person name="Kuo A."/>
            <person name="Riley R."/>
            <person name="Clum A."/>
            <person name="Nolan M."/>
            <person name="Lipzen A."/>
            <person name="Salamov A."/>
            <person name="Henrissat B."/>
            <person name="Wiebenga A."/>
            <person name="De Vries R.P."/>
            <person name="Grigoriev I.V."/>
            <person name="Mortensen U.H."/>
            <person name="Andersen M.R."/>
            <person name="Baker S.E."/>
        </authorList>
    </citation>
    <scope>NUCLEOTIDE SEQUENCE [LARGE SCALE GENOMIC DNA]</scope>
    <source>
        <strain evidence="3 4">JOP 1030-1</strain>
    </source>
</reference>
<organism evidence="3 4">
    <name type="scientific">Aspergillus saccharolyticus JOP 1030-1</name>
    <dbReference type="NCBI Taxonomy" id="1450539"/>
    <lineage>
        <taxon>Eukaryota</taxon>
        <taxon>Fungi</taxon>
        <taxon>Dikarya</taxon>
        <taxon>Ascomycota</taxon>
        <taxon>Pezizomycotina</taxon>
        <taxon>Eurotiomycetes</taxon>
        <taxon>Eurotiomycetidae</taxon>
        <taxon>Eurotiales</taxon>
        <taxon>Aspergillaceae</taxon>
        <taxon>Aspergillus</taxon>
        <taxon>Aspergillus subgen. Circumdati</taxon>
    </lineage>
</organism>
<sequence>MGWNPSQVYCLLLPSQKIPISATTGKWIIGTVLVSCGLLVACITAAKTVRGTRFSLPTEGHLISAEEARRRLWAYGDIEDYPELGSCCVHYGTLGTPRIDTYIYPARQSLGIWAFYDVSSGVMVDDQPVPTLVRTVLRELMGLDTVNTPPDAASVIRAIQRGFTRAKHHRFGPVVVEEPRHVPASDPAWRDALLSVYFHQSRVFYVAGSGHSRAVWGRRSKRRGKSWTATVLPENRDALDVEQMPVGSAHAKVSLVERLRRFLGSFEPFQDADEIPGLDDMSDGDAQMGPMANSSQPASDPPVTWVQIKPKDEEFVVLASKRVWEHLSCREIVALVGRWIDERENMGTDLGRQGWTQYISSVGVTTVSGRAVAGWRRPRTKDELVLEDANVAAHLIRNALGGWLQTRHRDALWARLSSIGRKYPDDCHVTVILFAGNLGF</sequence>
<dbReference type="InterPro" id="IPR001932">
    <property type="entry name" value="PPM-type_phosphatase-like_dom"/>
</dbReference>
<feature type="transmembrane region" description="Helical" evidence="1">
    <location>
        <begin position="27"/>
        <end position="46"/>
    </location>
</feature>
<dbReference type="EMBL" id="KZ821236">
    <property type="protein sequence ID" value="PYH44555.1"/>
    <property type="molecule type" value="Genomic_DNA"/>
</dbReference>
<dbReference type="PROSITE" id="PS51746">
    <property type="entry name" value="PPM_2"/>
    <property type="match status" value="1"/>
</dbReference>
<dbReference type="InterPro" id="IPR036457">
    <property type="entry name" value="PPM-type-like_dom_sf"/>
</dbReference>
<evidence type="ECO:0000259" key="2">
    <source>
        <dbReference type="PROSITE" id="PS51746"/>
    </source>
</evidence>
<dbReference type="AlphaFoldDB" id="A0A318ZAT7"/>
<keyword evidence="1" id="KW-0472">Membrane</keyword>
<dbReference type="OrthoDB" id="420076at2759"/>
<keyword evidence="1" id="KW-0812">Transmembrane</keyword>
<evidence type="ECO:0000256" key="1">
    <source>
        <dbReference type="SAM" id="Phobius"/>
    </source>
</evidence>
<dbReference type="STRING" id="1450539.A0A318ZAT7"/>
<evidence type="ECO:0000313" key="3">
    <source>
        <dbReference type="EMBL" id="PYH44555.1"/>
    </source>
</evidence>
<accession>A0A318ZAT7</accession>
<evidence type="ECO:0000313" key="4">
    <source>
        <dbReference type="Proteomes" id="UP000248349"/>
    </source>
</evidence>
<dbReference type="Pfam" id="PF00481">
    <property type="entry name" value="PP2C"/>
    <property type="match status" value="1"/>
</dbReference>
<feature type="domain" description="PPM-type phosphatase" evidence="2">
    <location>
        <begin position="83"/>
        <end position="434"/>
    </location>
</feature>
<proteinExistence type="predicted"/>
<dbReference type="GeneID" id="37079384"/>